<name>A0A2J6R371_HYAVF</name>
<evidence type="ECO:0000256" key="1">
    <source>
        <dbReference type="SAM" id="SignalP"/>
    </source>
</evidence>
<dbReference type="EMBL" id="KZ613957">
    <property type="protein sequence ID" value="PMD32971.1"/>
    <property type="molecule type" value="Genomic_DNA"/>
</dbReference>
<dbReference type="InterPro" id="IPR045518">
    <property type="entry name" value="2EXR"/>
</dbReference>
<dbReference type="PANTHER" id="PTHR35910">
    <property type="entry name" value="2EXR DOMAIN-CONTAINING PROTEIN"/>
    <property type="match status" value="1"/>
</dbReference>
<proteinExistence type="predicted"/>
<evidence type="ECO:0000313" key="3">
    <source>
        <dbReference type="EMBL" id="PMD32971.1"/>
    </source>
</evidence>
<accession>A0A2J6R371</accession>
<sequence length="261" mass="29782">MSRLKSLLAVLSSLSTFTLFPKLAPEIRDMIFGFARLQPRTVNLLSTLSDPAPPLKSTIPGQSRQPAIMEVCRESRSVGKRFYTLVTSIPRKRCIKREGAGCLRCIYESWSAAHETEVDAAAEGDLHWVNFEIDGFVLKLSDMEHFGASWRFDEGHFLNFGKIKWLTALTDWDVERTGRLAWKLENILTWAYQLQEITLASIGKKMMVRGWSYVGLERAHTKLCAIMKPYLMRSACQEIKDKLLLKWEVSDEDEIGGDIPH</sequence>
<keyword evidence="1" id="KW-0732">Signal</keyword>
<evidence type="ECO:0000313" key="4">
    <source>
        <dbReference type="Proteomes" id="UP000235786"/>
    </source>
</evidence>
<feature type="domain" description="2EXR" evidence="2">
    <location>
        <begin position="17"/>
        <end position="133"/>
    </location>
</feature>
<organism evidence="3 4">
    <name type="scientific">Hyaloscypha variabilis (strain UAMH 11265 / GT02V1 / F)</name>
    <name type="common">Meliniomyces variabilis</name>
    <dbReference type="NCBI Taxonomy" id="1149755"/>
    <lineage>
        <taxon>Eukaryota</taxon>
        <taxon>Fungi</taxon>
        <taxon>Dikarya</taxon>
        <taxon>Ascomycota</taxon>
        <taxon>Pezizomycotina</taxon>
        <taxon>Leotiomycetes</taxon>
        <taxon>Helotiales</taxon>
        <taxon>Hyaloscyphaceae</taxon>
        <taxon>Hyaloscypha</taxon>
        <taxon>Hyaloscypha variabilis</taxon>
    </lineage>
</organism>
<gene>
    <name evidence="3" type="ORF">L207DRAFT_571750</name>
</gene>
<evidence type="ECO:0000259" key="2">
    <source>
        <dbReference type="Pfam" id="PF20150"/>
    </source>
</evidence>
<dbReference type="Proteomes" id="UP000235786">
    <property type="component" value="Unassembled WGS sequence"/>
</dbReference>
<dbReference type="Pfam" id="PF20150">
    <property type="entry name" value="2EXR"/>
    <property type="match status" value="1"/>
</dbReference>
<reference evidence="3 4" key="1">
    <citation type="submission" date="2016-04" db="EMBL/GenBank/DDBJ databases">
        <title>A degradative enzymes factory behind the ericoid mycorrhizal symbiosis.</title>
        <authorList>
            <consortium name="DOE Joint Genome Institute"/>
            <person name="Martino E."/>
            <person name="Morin E."/>
            <person name="Grelet G."/>
            <person name="Kuo A."/>
            <person name="Kohler A."/>
            <person name="Daghino S."/>
            <person name="Barry K."/>
            <person name="Choi C."/>
            <person name="Cichocki N."/>
            <person name="Clum A."/>
            <person name="Copeland A."/>
            <person name="Hainaut M."/>
            <person name="Haridas S."/>
            <person name="Labutti K."/>
            <person name="Lindquist E."/>
            <person name="Lipzen A."/>
            <person name="Khouja H.-R."/>
            <person name="Murat C."/>
            <person name="Ohm R."/>
            <person name="Olson A."/>
            <person name="Spatafora J."/>
            <person name="Veneault-Fourrey C."/>
            <person name="Henrissat B."/>
            <person name="Grigoriev I."/>
            <person name="Martin F."/>
            <person name="Perotto S."/>
        </authorList>
    </citation>
    <scope>NUCLEOTIDE SEQUENCE [LARGE SCALE GENOMIC DNA]</scope>
    <source>
        <strain evidence="3 4">F</strain>
    </source>
</reference>
<feature type="signal peptide" evidence="1">
    <location>
        <begin position="1"/>
        <end position="16"/>
    </location>
</feature>
<dbReference type="PANTHER" id="PTHR35910:SF1">
    <property type="entry name" value="2EXR DOMAIN-CONTAINING PROTEIN"/>
    <property type="match status" value="1"/>
</dbReference>
<dbReference type="AlphaFoldDB" id="A0A2J6R371"/>
<protein>
    <recommendedName>
        <fullName evidence="2">2EXR domain-containing protein</fullName>
    </recommendedName>
</protein>
<feature type="chain" id="PRO_5014473695" description="2EXR domain-containing protein" evidence="1">
    <location>
        <begin position="17"/>
        <end position="261"/>
    </location>
</feature>
<dbReference type="OrthoDB" id="3437257at2759"/>
<keyword evidence="4" id="KW-1185">Reference proteome</keyword>